<dbReference type="AlphaFoldDB" id="A0A0E9S2Z4"/>
<name>A0A0E9S2Z4_ANGAN</name>
<reference evidence="2" key="1">
    <citation type="submission" date="2014-11" db="EMBL/GenBank/DDBJ databases">
        <authorList>
            <person name="Amaro Gonzalez C."/>
        </authorList>
    </citation>
    <scope>NUCLEOTIDE SEQUENCE</scope>
</reference>
<dbReference type="EMBL" id="GBXM01072911">
    <property type="protein sequence ID" value="JAH35666.1"/>
    <property type="molecule type" value="Transcribed_RNA"/>
</dbReference>
<reference evidence="2" key="2">
    <citation type="journal article" date="2015" name="Fish Shellfish Immunol.">
        <title>Early steps in the European eel (Anguilla anguilla)-Vibrio vulnificus interaction in the gills: Role of the RtxA13 toxin.</title>
        <authorList>
            <person name="Callol A."/>
            <person name="Pajuelo D."/>
            <person name="Ebbesson L."/>
            <person name="Teles M."/>
            <person name="MacKenzie S."/>
            <person name="Amaro C."/>
        </authorList>
    </citation>
    <scope>NUCLEOTIDE SEQUENCE</scope>
</reference>
<proteinExistence type="predicted"/>
<evidence type="ECO:0000313" key="2">
    <source>
        <dbReference type="EMBL" id="JAH35666.1"/>
    </source>
</evidence>
<protein>
    <recommendedName>
        <fullName evidence="1">Mononegavirus-type SAM-dependent 2'-O-MTase domain-containing protein</fullName>
    </recommendedName>
</protein>
<feature type="domain" description="Mononegavirus-type SAM-dependent 2'-O-MTase" evidence="1">
    <location>
        <begin position="1"/>
        <end position="38"/>
    </location>
</feature>
<evidence type="ECO:0000259" key="1">
    <source>
        <dbReference type="PROSITE" id="PS51590"/>
    </source>
</evidence>
<dbReference type="InterPro" id="IPR025786">
    <property type="entry name" value="Mononega_L_MeTrfase"/>
</dbReference>
<dbReference type="PROSITE" id="PS51590">
    <property type="entry name" value="SAM_MT_MNV_L"/>
    <property type="match status" value="1"/>
</dbReference>
<sequence>MKFQSILCNSVRHSLFPQVLFIDLNTLNRPKTMALLWVQAAFTSC</sequence>
<accession>A0A0E9S2Z4</accession>
<organism evidence="2">
    <name type="scientific">Anguilla anguilla</name>
    <name type="common">European freshwater eel</name>
    <name type="synonym">Muraena anguilla</name>
    <dbReference type="NCBI Taxonomy" id="7936"/>
    <lineage>
        <taxon>Eukaryota</taxon>
        <taxon>Metazoa</taxon>
        <taxon>Chordata</taxon>
        <taxon>Craniata</taxon>
        <taxon>Vertebrata</taxon>
        <taxon>Euteleostomi</taxon>
        <taxon>Actinopterygii</taxon>
        <taxon>Neopterygii</taxon>
        <taxon>Teleostei</taxon>
        <taxon>Anguilliformes</taxon>
        <taxon>Anguillidae</taxon>
        <taxon>Anguilla</taxon>
    </lineage>
</organism>